<evidence type="ECO:0000259" key="3">
    <source>
        <dbReference type="Pfam" id="PF18962"/>
    </source>
</evidence>
<sequence length="163" mass="18005">MEKLLQSKLLHSFVLLLFTSAVCSYAQQTTLSTGDTAQSAAGSMSYSVGQVAYQSYENAAVKVTEGIQQPYEIFVLSTTENATNKKITVYPNPVKDFLIVDFNSEKLQKGSYQFFDISGKSIKRGELKDLKNEINTSSFSAGAYILSILDNGTIIKNYKIIKN</sequence>
<evidence type="ECO:0000313" key="6">
    <source>
        <dbReference type="Proteomes" id="UP000028349"/>
    </source>
</evidence>
<organism evidence="5 7">
    <name type="scientific">Kaistella antarctica</name>
    <dbReference type="NCBI Taxonomy" id="266748"/>
    <lineage>
        <taxon>Bacteria</taxon>
        <taxon>Pseudomonadati</taxon>
        <taxon>Bacteroidota</taxon>
        <taxon>Flavobacteriia</taxon>
        <taxon>Flavobacteriales</taxon>
        <taxon>Weeksellaceae</taxon>
        <taxon>Chryseobacterium group</taxon>
        <taxon>Kaistella</taxon>
    </lineage>
</organism>
<feature type="chain" id="PRO_5018691306" evidence="2">
    <location>
        <begin position="27"/>
        <end position="163"/>
    </location>
</feature>
<gene>
    <name evidence="4" type="ORF">HY04_12220</name>
    <name evidence="5" type="ORF">NCTC13489_01130</name>
</gene>
<name>A0A3S4UXW3_9FLAO</name>
<reference evidence="4 6" key="1">
    <citation type="submission" date="2014-07" db="EMBL/GenBank/DDBJ databases">
        <authorList>
            <person name="Pisani N.G."/>
            <person name="Newman J.D."/>
        </authorList>
    </citation>
    <scope>NUCLEOTIDE SEQUENCE [LARGE SCALE GENOMIC DNA]</scope>
    <source>
        <strain evidence="4 6">LMG 24720</strain>
    </source>
</reference>
<dbReference type="EMBL" id="JPEP01000002">
    <property type="protein sequence ID" value="KEY19180.1"/>
    <property type="molecule type" value="Genomic_DNA"/>
</dbReference>
<dbReference type="RefSeq" id="WP_051803799.1">
    <property type="nucleotide sequence ID" value="NZ_FOIX01000003.1"/>
</dbReference>
<evidence type="ECO:0000256" key="2">
    <source>
        <dbReference type="SAM" id="SignalP"/>
    </source>
</evidence>
<dbReference type="Pfam" id="PF18962">
    <property type="entry name" value="Por_Secre_tail"/>
    <property type="match status" value="1"/>
</dbReference>
<evidence type="ECO:0000256" key="1">
    <source>
        <dbReference type="ARBA" id="ARBA00022729"/>
    </source>
</evidence>
<dbReference type="Proteomes" id="UP000270036">
    <property type="component" value="Chromosome"/>
</dbReference>
<evidence type="ECO:0000313" key="4">
    <source>
        <dbReference type="EMBL" id="KEY19180.1"/>
    </source>
</evidence>
<accession>A0A3S4UXW3</accession>
<reference evidence="5 7" key="2">
    <citation type="submission" date="2018-12" db="EMBL/GenBank/DDBJ databases">
        <authorList>
            <consortium name="Pathogen Informatics"/>
        </authorList>
    </citation>
    <scope>NUCLEOTIDE SEQUENCE [LARGE SCALE GENOMIC DNA]</scope>
    <source>
        <strain evidence="5 7">NCTC13489</strain>
    </source>
</reference>
<evidence type="ECO:0000313" key="7">
    <source>
        <dbReference type="Proteomes" id="UP000270036"/>
    </source>
</evidence>
<keyword evidence="1 2" id="KW-0732">Signal</keyword>
<dbReference type="KEGG" id="cant:NCTC13489_01130"/>
<evidence type="ECO:0000313" key="5">
    <source>
        <dbReference type="EMBL" id="VEH98761.1"/>
    </source>
</evidence>
<dbReference type="STRING" id="266748.HY04_12220"/>
<dbReference type="AlphaFoldDB" id="A0A3S4UXW3"/>
<feature type="signal peptide" evidence="2">
    <location>
        <begin position="1"/>
        <end position="26"/>
    </location>
</feature>
<proteinExistence type="predicted"/>
<dbReference type="InterPro" id="IPR026444">
    <property type="entry name" value="Secre_tail"/>
</dbReference>
<feature type="domain" description="Secretion system C-terminal sorting" evidence="3">
    <location>
        <begin position="89"/>
        <end position="156"/>
    </location>
</feature>
<dbReference type="Proteomes" id="UP000028349">
    <property type="component" value="Unassembled WGS sequence"/>
</dbReference>
<keyword evidence="6" id="KW-1185">Reference proteome</keyword>
<protein>
    <submittedName>
        <fullName evidence="5">Por secretion system C-terminal sorting domain</fullName>
    </submittedName>
</protein>
<dbReference type="NCBIfam" id="TIGR04183">
    <property type="entry name" value="Por_Secre_tail"/>
    <property type="match status" value="1"/>
</dbReference>
<dbReference type="EMBL" id="LR134441">
    <property type="protein sequence ID" value="VEH98761.1"/>
    <property type="molecule type" value="Genomic_DNA"/>
</dbReference>
<dbReference type="OrthoDB" id="657352at2"/>